<proteinExistence type="predicted"/>
<dbReference type="Proteomes" id="UP000020681">
    <property type="component" value="Unassembled WGS sequence"/>
</dbReference>
<reference evidence="1 2" key="1">
    <citation type="submission" date="2014-01" db="EMBL/GenBank/DDBJ databases">
        <authorList>
            <person name="Dobos K."/>
            <person name="Lenaerts A."/>
            <person name="Ordway D."/>
            <person name="DeGroote M.A."/>
            <person name="Parker T."/>
            <person name="Sizemore C."/>
            <person name="Tallon L.J."/>
            <person name="Sadzewicz L.K."/>
            <person name="Sengamalay N."/>
            <person name="Fraser C.M."/>
            <person name="Hine E."/>
            <person name="Shefchek K.A."/>
            <person name="Das S.P."/>
            <person name="Tettelin H."/>
        </authorList>
    </citation>
    <scope>NUCLEOTIDE SEQUENCE [LARGE SCALE GENOMIC DNA]</scope>
    <source>
        <strain evidence="1 2">Harvey</strain>
    </source>
</reference>
<protein>
    <submittedName>
        <fullName evidence="1">Uncharacterized protein</fullName>
    </submittedName>
</protein>
<comment type="caution">
    <text evidence="1">The sequence shown here is derived from an EMBL/GenBank/DDBJ whole genome shotgun (WGS) entry which is preliminary data.</text>
</comment>
<keyword evidence="2" id="KW-1185">Reference proteome</keyword>
<sequence length="45" mass="4660">MRLTASALQPDRNPSCRCFSPGYHSLPIGNVMPGFGHVGMGGSVG</sequence>
<name>A0ABN0RAL7_MYCUL</name>
<evidence type="ECO:0000313" key="2">
    <source>
        <dbReference type="Proteomes" id="UP000020681"/>
    </source>
</evidence>
<organism evidence="1 2">
    <name type="scientific">Mycobacterium ulcerans str. Harvey</name>
    <dbReference type="NCBI Taxonomy" id="1299332"/>
    <lineage>
        <taxon>Bacteria</taxon>
        <taxon>Bacillati</taxon>
        <taxon>Actinomycetota</taxon>
        <taxon>Actinomycetes</taxon>
        <taxon>Mycobacteriales</taxon>
        <taxon>Mycobacteriaceae</taxon>
        <taxon>Mycobacterium</taxon>
        <taxon>Mycobacterium ulcerans group</taxon>
    </lineage>
</organism>
<dbReference type="EMBL" id="JAOL01000008">
    <property type="protein sequence ID" value="EUA94232.1"/>
    <property type="molecule type" value="Genomic_DNA"/>
</dbReference>
<evidence type="ECO:0000313" key="1">
    <source>
        <dbReference type="EMBL" id="EUA94232.1"/>
    </source>
</evidence>
<accession>A0ABN0RAL7</accession>
<gene>
    <name evidence="1" type="ORF">I551_8515</name>
</gene>